<dbReference type="NCBIfam" id="TIGR00180">
    <property type="entry name" value="parB_part"/>
    <property type="match status" value="1"/>
</dbReference>
<dbReference type="GO" id="GO:0003677">
    <property type="term" value="F:DNA binding"/>
    <property type="evidence" value="ECO:0007669"/>
    <property type="project" value="InterPro"/>
</dbReference>
<dbReference type="SUPFAM" id="SSF109709">
    <property type="entry name" value="KorB DNA-binding domain-like"/>
    <property type="match status" value="1"/>
</dbReference>
<dbReference type="InterPro" id="IPR004437">
    <property type="entry name" value="ParB/RepB/Spo0J"/>
</dbReference>
<feature type="region of interest" description="Disordered" evidence="1">
    <location>
        <begin position="441"/>
        <end position="472"/>
    </location>
</feature>
<dbReference type="Pfam" id="PF02195">
    <property type="entry name" value="ParB_N"/>
    <property type="match status" value="1"/>
</dbReference>
<name>A0A8S5LIM8_9CAUD</name>
<accession>A0A8S5LIM8</accession>
<evidence type="ECO:0000256" key="1">
    <source>
        <dbReference type="SAM" id="MobiDB-lite"/>
    </source>
</evidence>
<dbReference type="Gene3D" id="3.90.1530.30">
    <property type="match status" value="1"/>
</dbReference>
<dbReference type="PANTHER" id="PTHR33375">
    <property type="entry name" value="CHROMOSOME-PARTITIONING PROTEIN PARB-RELATED"/>
    <property type="match status" value="1"/>
</dbReference>
<dbReference type="InterPro" id="IPR050336">
    <property type="entry name" value="Chromosome_partition/occlusion"/>
</dbReference>
<dbReference type="InterPro" id="IPR036086">
    <property type="entry name" value="ParB/Sulfiredoxin_sf"/>
</dbReference>
<feature type="domain" description="ParB-like N-terminal" evidence="2">
    <location>
        <begin position="5"/>
        <end position="101"/>
    </location>
</feature>
<reference evidence="3" key="1">
    <citation type="journal article" date="2021" name="Proc. Natl. Acad. Sci. U.S.A.">
        <title>A Catalog of Tens of Thousands of Viruses from Human Metagenomes Reveals Hidden Associations with Chronic Diseases.</title>
        <authorList>
            <person name="Tisza M.J."/>
            <person name="Buck C.B."/>
        </authorList>
    </citation>
    <scope>NUCLEOTIDE SEQUENCE</scope>
    <source>
        <strain evidence="3">CtFWA4</strain>
    </source>
</reference>
<proteinExistence type="predicted"/>
<sequence length="472" mass="54487">MAEIKYIPVSKLWGHPDNPRKDLGDVTELAESIKVNGVLQNLTVVPLIGEITKKWDGESYRVIIGHRRLAAAKLAGLEELPCVVVEMSEREQLSTMLTENMQRSDLTVYEQAQGFQMMLNMGDSVAEIAEKSGFSQTTIRRRVKLLDLDRQKFQKAEARGATLNDYLELDKLDSPEDKNKALDAIGTANFNSVLKSLISEQEIRKKFAEWTEIADKFAYQIERTGEFNGQNVGMVYCDGYHRWDLKREMTVPEDANDVRYFYRTDSSGIMLYKERQQSQQPDPEAEAREERRRRDEQAENEFAEAAEAHFELRKDFIKELPNSVFKQHMKEIALFCVATTESIDGGYCNSINPRLCAQLLGMRLSPDDENEDFCDMGFVRSAAEAQPEKLIFCCCYSALDDEDMRYYRRVWNMNHYEYELCENSDLDHIYEILETLGYEKSDDEEEMAEGTHRLFDTYGAQPDKTTEDSDDE</sequence>
<dbReference type="SUPFAM" id="SSF110849">
    <property type="entry name" value="ParB/Sulfiredoxin"/>
    <property type="match status" value="1"/>
</dbReference>
<dbReference type="GO" id="GO:0007059">
    <property type="term" value="P:chromosome segregation"/>
    <property type="evidence" value="ECO:0007669"/>
    <property type="project" value="TreeGrafter"/>
</dbReference>
<feature type="region of interest" description="Disordered" evidence="1">
    <location>
        <begin position="273"/>
        <end position="299"/>
    </location>
</feature>
<dbReference type="SMART" id="SM00470">
    <property type="entry name" value="ParB"/>
    <property type="match status" value="1"/>
</dbReference>
<dbReference type="Gene3D" id="1.10.10.2830">
    <property type="match status" value="1"/>
</dbReference>
<organism evidence="3">
    <name type="scientific">Caudovirales sp. ctFWA4</name>
    <dbReference type="NCBI Taxonomy" id="2827628"/>
    <lineage>
        <taxon>Viruses</taxon>
        <taxon>Duplodnaviria</taxon>
        <taxon>Heunggongvirae</taxon>
        <taxon>Uroviricota</taxon>
        <taxon>Caudoviricetes</taxon>
    </lineage>
</organism>
<evidence type="ECO:0000313" key="3">
    <source>
        <dbReference type="EMBL" id="DAD69932.1"/>
    </source>
</evidence>
<dbReference type="EMBL" id="BK015858">
    <property type="protein sequence ID" value="DAD69932.1"/>
    <property type="molecule type" value="Genomic_DNA"/>
</dbReference>
<evidence type="ECO:0000259" key="2">
    <source>
        <dbReference type="SMART" id="SM00470"/>
    </source>
</evidence>
<feature type="compositionally biased region" description="Basic and acidic residues" evidence="1">
    <location>
        <begin position="285"/>
        <end position="297"/>
    </location>
</feature>
<dbReference type="PANTHER" id="PTHR33375:SF1">
    <property type="entry name" value="CHROMOSOME-PARTITIONING PROTEIN PARB-RELATED"/>
    <property type="match status" value="1"/>
</dbReference>
<dbReference type="InterPro" id="IPR003115">
    <property type="entry name" value="ParB_N"/>
</dbReference>
<protein>
    <submittedName>
        <fullName evidence="3">Chromosome partitioning protein</fullName>
    </submittedName>
</protein>